<dbReference type="PANTHER" id="PTHR14628:SF1">
    <property type="entry name" value="BEN DOMAIN-CONTAINING PROTEIN 5"/>
    <property type="match status" value="1"/>
</dbReference>
<dbReference type="GO" id="GO:0045892">
    <property type="term" value="P:negative regulation of DNA-templated transcription"/>
    <property type="evidence" value="ECO:0007669"/>
    <property type="project" value="InterPro"/>
</dbReference>
<proteinExistence type="predicted"/>
<protein>
    <submittedName>
        <fullName evidence="3">BEN domain containing 5</fullName>
    </submittedName>
</protein>
<dbReference type="GO" id="GO:0003677">
    <property type="term" value="F:DNA binding"/>
    <property type="evidence" value="ECO:0007669"/>
    <property type="project" value="InterPro"/>
</dbReference>
<reference evidence="3" key="3">
    <citation type="submission" date="2025-09" db="UniProtKB">
        <authorList>
            <consortium name="Ensembl"/>
        </authorList>
    </citation>
    <scope>IDENTIFICATION</scope>
</reference>
<organism evidence="3 4">
    <name type="scientific">Bos mutus grunniens</name>
    <name type="common">Wild yak</name>
    <name type="synonym">Bos grunniens</name>
    <dbReference type="NCBI Taxonomy" id="30521"/>
    <lineage>
        <taxon>Eukaryota</taxon>
        <taxon>Metazoa</taxon>
        <taxon>Chordata</taxon>
        <taxon>Craniata</taxon>
        <taxon>Vertebrata</taxon>
        <taxon>Euteleostomi</taxon>
        <taxon>Mammalia</taxon>
        <taxon>Eutheria</taxon>
        <taxon>Laurasiatheria</taxon>
        <taxon>Artiodactyla</taxon>
        <taxon>Ruminantia</taxon>
        <taxon>Pecora</taxon>
        <taxon>Bovidae</taxon>
        <taxon>Bovinae</taxon>
        <taxon>Bos</taxon>
    </lineage>
</organism>
<dbReference type="Proteomes" id="UP000694520">
    <property type="component" value="Chromosome 3"/>
</dbReference>
<evidence type="ECO:0000256" key="1">
    <source>
        <dbReference type="SAM" id="MobiDB-lite"/>
    </source>
</evidence>
<dbReference type="InterPro" id="IPR040391">
    <property type="entry name" value="BEND5"/>
</dbReference>
<feature type="signal peptide" evidence="2">
    <location>
        <begin position="1"/>
        <end position="25"/>
    </location>
</feature>
<reference evidence="3" key="2">
    <citation type="submission" date="2025-08" db="UniProtKB">
        <authorList>
            <consortium name="Ensembl"/>
        </authorList>
    </citation>
    <scope>IDENTIFICATION</scope>
</reference>
<keyword evidence="4" id="KW-1185">Reference proteome</keyword>
<feature type="region of interest" description="Disordered" evidence="1">
    <location>
        <begin position="78"/>
        <end position="126"/>
    </location>
</feature>
<name>A0A8B9W0B1_BOSMU</name>
<sequence>MISQCIFFFPPARLLLLSLLQCSLSALSPSLGESHSGCDCSGLTSRVAVRFQTPSSAPAPAPSSRFRAQARAADWQSGAFRNNNSGGSPGPGEPPPPPARPRGSRPAPGPHLRARPAGSPAERGPPPAPTMYAFVRFLEDNVCYALPVSCVRDFSPRSRLDFDNQKVYAVYRGPEELGAGPESPPRAPRDWGALLLHKAQILALAEDKSDLENSVMQKKIKIPKLSLNLVEEDGEVKDYGEEDLQLRHIKVTNSFLFLKVWGAFFRSLIAEEFQSGLLCPCKCPLVSQAMICSRGERLGPADRSWLCRLTFQGARSCLDHLSCVWAVGRLHLSSSPGFIFIRAIIPSCSLVPELAETQQVFLGSPLA</sequence>
<feature type="compositionally biased region" description="Pro residues" evidence="1">
    <location>
        <begin position="91"/>
        <end position="100"/>
    </location>
</feature>
<dbReference type="Ensembl" id="ENSBGRT00000000415.1">
    <property type="protein sequence ID" value="ENSBGRP00000000346.1"/>
    <property type="gene ID" value="ENSBGRG00000000244.1"/>
</dbReference>
<keyword evidence="2" id="KW-0732">Signal</keyword>
<dbReference type="GeneTree" id="ENSGT00390000001724"/>
<accession>A0A8B9W0B1</accession>
<dbReference type="PANTHER" id="PTHR14628">
    <property type="entry name" value="BEN DOMAIN-CONTAINING PROTEIN 5"/>
    <property type="match status" value="1"/>
</dbReference>
<evidence type="ECO:0000256" key="2">
    <source>
        <dbReference type="SAM" id="SignalP"/>
    </source>
</evidence>
<gene>
    <name evidence="3" type="primary">BEND5</name>
</gene>
<evidence type="ECO:0000313" key="4">
    <source>
        <dbReference type="Proteomes" id="UP000694520"/>
    </source>
</evidence>
<dbReference type="AlphaFoldDB" id="A0A8B9W0B1"/>
<feature type="chain" id="PRO_5034611663" evidence="2">
    <location>
        <begin position="26"/>
        <end position="367"/>
    </location>
</feature>
<evidence type="ECO:0000313" key="3">
    <source>
        <dbReference type="Ensembl" id="ENSBGRP00000000346.1"/>
    </source>
</evidence>
<reference evidence="3" key="1">
    <citation type="submission" date="2019-05" db="EMBL/GenBank/DDBJ databases">
        <authorList>
            <person name="Zhang S."/>
            <person name="Liu J."/>
        </authorList>
    </citation>
    <scope>NUCLEOTIDE SEQUENCE [LARGE SCALE GENOMIC DNA]</scope>
</reference>